<sequence length="490" mass="55244">MGSILDPIARNSEFGWVIIGPTGANMLTTHVSSVRSHSAIIEVEQTLKKIWETEYISNQPNLTAKEKTCENHFTRPHKQDEVGQMEELPPTSGIYKLTTFPDKRNEDVELLPNKWLLAGPTIQDKCLIPTDGEEDTFPYVKKVSSDSFDVDDLMGGSSSTKQAPILKTQLMNKHCLDLRKWDNTNPKVLHNTNFNSIDRNGHISAGNNPSKAPGVQWNSADDGMLFSGFKPYPMQHIKKRSIYDPLCWLAPIQQQWSYAALQLGSSRYSGLTRSQFSSLPAGSTISRDCVCLQGTVTAYIWRFVFNTHCLNKRSRFSSDLSIQELQHSFECPLPVAGRESYVETHFVLVGTWMHTDTKLPPFNPFVDADSLWYLSVYGDGTRLERVNKWPSRLPTSSLITRWTSGSTTIPMEELSTILYKAVDVLISFQLLLMSSNPDGHDVLTSAQFLIRRQITSLPAEDYIKSFPCRQQTTSKSFPGQQQTTLKSFPC</sequence>
<organism evidence="1 2">
    <name type="scientific">Orchesella dallaii</name>
    <dbReference type="NCBI Taxonomy" id="48710"/>
    <lineage>
        <taxon>Eukaryota</taxon>
        <taxon>Metazoa</taxon>
        <taxon>Ecdysozoa</taxon>
        <taxon>Arthropoda</taxon>
        <taxon>Hexapoda</taxon>
        <taxon>Collembola</taxon>
        <taxon>Entomobryomorpha</taxon>
        <taxon>Entomobryoidea</taxon>
        <taxon>Orchesellidae</taxon>
        <taxon>Orchesellinae</taxon>
        <taxon>Orchesella</taxon>
    </lineage>
</organism>
<evidence type="ECO:0000313" key="1">
    <source>
        <dbReference type="EMBL" id="CAL8112685.1"/>
    </source>
</evidence>
<keyword evidence="2" id="KW-1185">Reference proteome</keyword>
<gene>
    <name evidence="1" type="ORF">ODALV1_LOCUS15735</name>
</gene>
<comment type="caution">
    <text evidence="1">The sequence shown here is derived from an EMBL/GenBank/DDBJ whole genome shotgun (WGS) entry which is preliminary data.</text>
</comment>
<dbReference type="EMBL" id="CAXLJM020000049">
    <property type="protein sequence ID" value="CAL8112685.1"/>
    <property type="molecule type" value="Genomic_DNA"/>
</dbReference>
<name>A0ABP1QW22_9HEXA</name>
<accession>A0ABP1QW22</accession>
<evidence type="ECO:0000313" key="2">
    <source>
        <dbReference type="Proteomes" id="UP001642540"/>
    </source>
</evidence>
<dbReference type="Proteomes" id="UP001642540">
    <property type="component" value="Unassembled WGS sequence"/>
</dbReference>
<protein>
    <submittedName>
        <fullName evidence="1">Uncharacterized protein</fullName>
    </submittedName>
</protein>
<proteinExistence type="predicted"/>
<reference evidence="1 2" key="1">
    <citation type="submission" date="2024-08" db="EMBL/GenBank/DDBJ databases">
        <authorList>
            <person name="Cucini C."/>
            <person name="Frati F."/>
        </authorList>
    </citation>
    <scope>NUCLEOTIDE SEQUENCE [LARGE SCALE GENOMIC DNA]</scope>
</reference>